<evidence type="ECO:0000256" key="2">
    <source>
        <dbReference type="ARBA" id="ARBA00012028"/>
    </source>
</evidence>
<dbReference type="GO" id="GO:0016787">
    <property type="term" value="F:hydrolase activity"/>
    <property type="evidence" value="ECO:0007669"/>
    <property type="project" value="UniProtKB-KW"/>
</dbReference>
<dbReference type="PANTHER" id="PTHR11931">
    <property type="entry name" value="PHOSPHOGLYCERATE MUTASE"/>
    <property type="match status" value="1"/>
</dbReference>
<reference evidence="5 6" key="1">
    <citation type="submission" date="2024-03" db="EMBL/GenBank/DDBJ databases">
        <title>Human intestinal bacterial collection.</title>
        <authorList>
            <person name="Pauvert C."/>
            <person name="Hitch T.C.A."/>
            <person name="Clavel T."/>
        </authorList>
    </citation>
    <scope>NUCLEOTIDE SEQUENCE [LARGE SCALE GENOMIC DNA]</scope>
    <source>
        <strain evidence="5 6">CLA-SR-H024</strain>
    </source>
</reference>
<organism evidence="5 6">
    <name type="scientific">Niallia hominis</name>
    <dbReference type="NCBI Taxonomy" id="3133173"/>
    <lineage>
        <taxon>Bacteria</taxon>
        <taxon>Bacillati</taxon>
        <taxon>Bacillota</taxon>
        <taxon>Bacilli</taxon>
        <taxon>Bacillales</taxon>
        <taxon>Bacillaceae</taxon>
        <taxon>Niallia</taxon>
    </lineage>
</organism>
<evidence type="ECO:0000256" key="4">
    <source>
        <dbReference type="ARBA" id="ARBA00023235"/>
    </source>
</evidence>
<evidence type="ECO:0000313" key="6">
    <source>
        <dbReference type="Proteomes" id="UP001465426"/>
    </source>
</evidence>
<protein>
    <recommendedName>
        <fullName evidence="2">phosphoglycerate mutase (2,3-diphosphoglycerate-dependent)</fullName>
        <ecNumber evidence="2">5.4.2.11</ecNumber>
    </recommendedName>
</protein>
<keyword evidence="4" id="KW-0413">Isomerase</keyword>
<dbReference type="EC" id="5.4.2.11" evidence="2"/>
<dbReference type="RefSeq" id="WP_048717456.1">
    <property type="nucleotide sequence ID" value="NZ_JBBMFN010000019.1"/>
</dbReference>
<gene>
    <name evidence="5" type="ORF">WMO63_09795</name>
</gene>
<accession>A0ABV1EY08</accession>
<keyword evidence="3" id="KW-0324">Glycolysis</keyword>
<evidence type="ECO:0000313" key="5">
    <source>
        <dbReference type="EMBL" id="MEQ2465956.1"/>
    </source>
</evidence>
<keyword evidence="5" id="KW-0378">Hydrolase</keyword>
<dbReference type="InterPro" id="IPR013078">
    <property type="entry name" value="His_Pase_superF_clade-1"/>
</dbReference>
<keyword evidence="6" id="KW-1185">Reference proteome</keyword>
<dbReference type="Pfam" id="PF00300">
    <property type="entry name" value="His_Phos_1"/>
    <property type="match status" value="1"/>
</dbReference>
<comment type="caution">
    <text evidence="5">The sequence shown here is derived from an EMBL/GenBank/DDBJ whole genome shotgun (WGS) entry which is preliminary data.</text>
</comment>
<dbReference type="SUPFAM" id="SSF53254">
    <property type="entry name" value="Phosphoglycerate mutase-like"/>
    <property type="match status" value="1"/>
</dbReference>
<evidence type="ECO:0000256" key="3">
    <source>
        <dbReference type="ARBA" id="ARBA00023152"/>
    </source>
</evidence>
<dbReference type="Gene3D" id="3.40.50.1240">
    <property type="entry name" value="Phosphoglycerate mutase-like"/>
    <property type="match status" value="1"/>
</dbReference>
<dbReference type="SMART" id="SM00855">
    <property type="entry name" value="PGAM"/>
    <property type="match status" value="1"/>
</dbReference>
<dbReference type="CDD" id="cd07067">
    <property type="entry name" value="HP_PGM_like"/>
    <property type="match status" value="1"/>
</dbReference>
<sequence>MVIALFRHGLTAENERKAYIGWLDAPLSENGKADLYEKGSPVSKYEWISTSDLLRAKETATYWFPEQSIHSTPNFREINFGEWEGKTYDQLKELPDYCKWLNAPFTVSATNGESFKEFVMRVDTGWDLLIEQSKKSDRMAVVTHGGVIRYLLSKYGVTEKEFWDYSISPGEGIELIWSNKERFRRKERCTLLQEVAFTGKKAGQSPLRRSKDLQ</sequence>
<proteinExistence type="inferred from homology"/>
<dbReference type="Proteomes" id="UP001465426">
    <property type="component" value="Unassembled WGS sequence"/>
</dbReference>
<dbReference type="InterPro" id="IPR029033">
    <property type="entry name" value="His_PPase_superfam"/>
</dbReference>
<comment type="similarity">
    <text evidence="1">Belongs to the phosphoglycerate mutase family. BPG-dependent PGAM subfamily.</text>
</comment>
<dbReference type="InterPro" id="IPR005952">
    <property type="entry name" value="Phosphogly_mut1"/>
</dbReference>
<dbReference type="EMBL" id="JBBMFN010000019">
    <property type="protein sequence ID" value="MEQ2465956.1"/>
    <property type="molecule type" value="Genomic_DNA"/>
</dbReference>
<evidence type="ECO:0000256" key="1">
    <source>
        <dbReference type="ARBA" id="ARBA00006717"/>
    </source>
</evidence>
<name>A0ABV1EY08_9BACI</name>